<evidence type="ECO:0000256" key="1">
    <source>
        <dbReference type="SAM" id="SignalP"/>
    </source>
</evidence>
<feature type="chain" id="PRO_5029453676" description="Porin family protein" evidence="1">
    <location>
        <begin position="22"/>
        <end position="198"/>
    </location>
</feature>
<evidence type="ECO:0008006" key="4">
    <source>
        <dbReference type="Google" id="ProtNLM"/>
    </source>
</evidence>
<keyword evidence="3" id="KW-1185">Reference proteome</keyword>
<dbReference type="AlphaFoldDB" id="A0A7D4BAM7"/>
<name>A0A7D4BAM7_9BACT</name>
<dbReference type="EMBL" id="CP041345">
    <property type="protein sequence ID" value="QKG79500.1"/>
    <property type="molecule type" value="Genomic_DNA"/>
</dbReference>
<protein>
    <recommendedName>
        <fullName evidence="4">Porin family protein</fullName>
    </recommendedName>
</protein>
<feature type="signal peptide" evidence="1">
    <location>
        <begin position="1"/>
        <end position="21"/>
    </location>
</feature>
<organism evidence="2 3">
    <name type="scientific">Tenuifilum thalassicum</name>
    <dbReference type="NCBI Taxonomy" id="2590900"/>
    <lineage>
        <taxon>Bacteria</taxon>
        <taxon>Pseudomonadati</taxon>
        <taxon>Bacteroidota</taxon>
        <taxon>Bacteroidia</taxon>
        <taxon>Bacteroidales</taxon>
        <taxon>Tenuifilaceae</taxon>
        <taxon>Tenuifilum</taxon>
    </lineage>
</organism>
<reference evidence="2 3" key="1">
    <citation type="submission" date="2019-07" db="EMBL/GenBank/DDBJ databases">
        <title>Thalassofilum flectens gen. nov., sp. nov., a novel moderate thermophilic anaerobe from a shallow sea hot spring in Kunashir Island (Russia), representing a new family in the order Bacteroidales, and proposal of Thalassofilacea fam. nov.</title>
        <authorList>
            <person name="Kochetkova T.V."/>
            <person name="Podosokorskaya O.A."/>
            <person name="Novikov A."/>
            <person name="Elcheninov A.G."/>
            <person name="Toshchakov S.V."/>
            <person name="Kublanov I.V."/>
        </authorList>
    </citation>
    <scope>NUCLEOTIDE SEQUENCE [LARGE SCALE GENOMIC DNA]</scope>
    <source>
        <strain evidence="2 3">38-H</strain>
    </source>
</reference>
<evidence type="ECO:0000313" key="3">
    <source>
        <dbReference type="Proteomes" id="UP000500961"/>
    </source>
</evidence>
<dbReference type="RefSeq" id="WP_173073294.1">
    <property type="nucleotide sequence ID" value="NZ_CP041345.1"/>
</dbReference>
<accession>A0A7D4BAM7</accession>
<sequence length="198" mass="22741">MKRIAITLLVSFLSYSATCFAQVDNEKQSSKYEFNSGIGYINVPPAGSHGISMWVEGSKHLKTGFIMALKFQYAHANMRLGEEWDYLEGEYKPDIFYWLVISFSRPIRIANSQTIEPGIGFLYEKSYSWLPPLEFRNNQTVVLNDRFESVWEDLGLSFKVDYKYAFSNRVTLGIRAQVTYVTGMVEGIVVTPTFGFRF</sequence>
<gene>
    <name evidence="2" type="ORF">FHG85_04190</name>
</gene>
<dbReference type="KEGG" id="ttz:FHG85_04190"/>
<proteinExistence type="predicted"/>
<dbReference type="Proteomes" id="UP000500961">
    <property type="component" value="Chromosome"/>
</dbReference>
<evidence type="ECO:0000313" key="2">
    <source>
        <dbReference type="EMBL" id="QKG79500.1"/>
    </source>
</evidence>
<keyword evidence="1" id="KW-0732">Signal</keyword>